<dbReference type="EMBL" id="BAABME010010525">
    <property type="protein sequence ID" value="GAA0179542.1"/>
    <property type="molecule type" value="Genomic_DNA"/>
</dbReference>
<organism evidence="1 2">
    <name type="scientific">Lithospermum erythrorhizon</name>
    <name type="common">Purple gromwell</name>
    <name type="synonym">Lithospermum officinale var. erythrorhizon</name>
    <dbReference type="NCBI Taxonomy" id="34254"/>
    <lineage>
        <taxon>Eukaryota</taxon>
        <taxon>Viridiplantae</taxon>
        <taxon>Streptophyta</taxon>
        <taxon>Embryophyta</taxon>
        <taxon>Tracheophyta</taxon>
        <taxon>Spermatophyta</taxon>
        <taxon>Magnoliopsida</taxon>
        <taxon>eudicotyledons</taxon>
        <taxon>Gunneridae</taxon>
        <taxon>Pentapetalae</taxon>
        <taxon>asterids</taxon>
        <taxon>lamiids</taxon>
        <taxon>Boraginales</taxon>
        <taxon>Boraginaceae</taxon>
        <taxon>Boraginoideae</taxon>
        <taxon>Lithospermeae</taxon>
        <taxon>Lithospermum</taxon>
    </lineage>
</organism>
<evidence type="ECO:0000313" key="1">
    <source>
        <dbReference type="EMBL" id="GAA0179542.1"/>
    </source>
</evidence>
<protein>
    <submittedName>
        <fullName evidence="1">Uncharacterized protein</fullName>
    </submittedName>
</protein>
<proteinExistence type="predicted"/>
<evidence type="ECO:0000313" key="2">
    <source>
        <dbReference type="Proteomes" id="UP001454036"/>
    </source>
</evidence>
<dbReference type="Proteomes" id="UP001454036">
    <property type="component" value="Unassembled WGS sequence"/>
</dbReference>
<keyword evidence="2" id="KW-1185">Reference proteome</keyword>
<accession>A0AAV3RRA8</accession>
<dbReference type="AlphaFoldDB" id="A0AAV3RRA8"/>
<sequence length="98" mass="10911">MGNGYLRVCLLVPSPALASPFPLTILPLKFFDLQGVVLQSYRRLLSSYEEDSGSSSQVGQLEHELKAREEVVLQCHLKNLAGDPAEEICQQHPPHRGR</sequence>
<name>A0AAV3RRA8_LITER</name>
<comment type="caution">
    <text evidence="1">The sequence shown here is derived from an EMBL/GenBank/DDBJ whole genome shotgun (WGS) entry which is preliminary data.</text>
</comment>
<reference evidence="1 2" key="1">
    <citation type="submission" date="2024-01" db="EMBL/GenBank/DDBJ databases">
        <title>The complete chloroplast genome sequence of Lithospermum erythrorhizon: insights into the phylogenetic relationship among Boraginaceae species and the maternal lineages of purple gromwells.</title>
        <authorList>
            <person name="Okada T."/>
            <person name="Watanabe K."/>
        </authorList>
    </citation>
    <scope>NUCLEOTIDE SEQUENCE [LARGE SCALE GENOMIC DNA]</scope>
</reference>
<gene>
    <name evidence="1" type="ORF">LIER_29989</name>
</gene>